<accession>A0ABW5MWD6</accession>
<sequence length="688" mass="75683">MTFQGLFGQCDVSLGGADGTFESLSNIAVIDTLFNGNVTGGGWNNGNGTVDSWNFPRPVNSFGAAGIPESNQGGIFAGAGTFERGPESFFTELSDLVIGQEYTISFEQANAGVSFRNTETAFGDTARWQVQFGTEFQLSPRLPYLGIGNQVWSYVSMTFTANNTEEILMFTFDNDGMTTHFYEYMAIDNIRVATMIPEDPAISNTLFICNNDSSAINLYDVLVGETLGGFWIRESGTGGLFNAALGTFIPTLNATTSVFRYTVCDVSTSFATINIGDSSVDAPLDVKACESYILPPLLRGSYFDAPDGSGNSLNEGDVITTSTRLYVYGVNNLVPGCSSENSFLITIYSPPVINNLLDLRECFDEENNSTSFDFSSVEEFINSIDPSFNVAGYYNTMIDAENNTNVIENPTDYSTNEEREKIYVRVLNGSCYTVTDFDIVKLSVPLSIEGLEVLCLDKNGTLLPNQDNTLYTLLDPNLYSFKWTLNGLALEVTEPYIFIDKPGTYSVIVESLTNGCVTRTSKDVKSSAGPSSFLVNVEPGSFADVFSIKAFAVGISEYEFSLDGGLFQNNGDFTTNISGYHFVTIRDIYGCSEEVVELCLLDYQRFFTPNGDGVNDTWKILGSQCGTIVKLTIYNRYGQLLTEVNLEGRGWDGYYQGSSLPSDDYWFKVNYIENETEKVFKGHFALKR</sequence>
<dbReference type="EMBL" id="JBHULB010000008">
    <property type="protein sequence ID" value="MFD2586696.1"/>
    <property type="molecule type" value="Genomic_DNA"/>
</dbReference>
<dbReference type="Pfam" id="PF13585">
    <property type="entry name" value="CHU_C"/>
    <property type="match status" value="1"/>
</dbReference>
<evidence type="ECO:0000313" key="2">
    <source>
        <dbReference type="Proteomes" id="UP001597526"/>
    </source>
</evidence>
<gene>
    <name evidence="1" type="ORF">ACFSQJ_07120</name>
</gene>
<reference evidence="2" key="1">
    <citation type="journal article" date="2019" name="Int. J. Syst. Evol. Microbiol.">
        <title>The Global Catalogue of Microorganisms (GCM) 10K type strain sequencing project: providing services to taxonomists for standard genome sequencing and annotation.</title>
        <authorList>
            <consortium name="The Broad Institute Genomics Platform"/>
            <consortium name="The Broad Institute Genome Sequencing Center for Infectious Disease"/>
            <person name="Wu L."/>
            <person name="Ma J."/>
        </authorList>
    </citation>
    <scope>NUCLEOTIDE SEQUENCE [LARGE SCALE GENOMIC DNA]</scope>
    <source>
        <strain evidence="2">KCTC 52368</strain>
    </source>
</reference>
<protein>
    <submittedName>
        <fullName evidence="1">T9SS type B sorting domain-containing protein</fullName>
    </submittedName>
</protein>
<proteinExistence type="predicted"/>
<name>A0ABW5MWD6_9FLAO</name>
<dbReference type="InterPro" id="IPR026341">
    <property type="entry name" value="T9SS_type_B"/>
</dbReference>
<organism evidence="1 2">
    <name type="scientific">Croceitalea marina</name>
    <dbReference type="NCBI Taxonomy" id="1775166"/>
    <lineage>
        <taxon>Bacteria</taxon>
        <taxon>Pseudomonadati</taxon>
        <taxon>Bacteroidota</taxon>
        <taxon>Flavobacteriia</taxon>
        <taxon>Flavobacteriales</taxon>
        <taxon>Flavobacteriaceae</taxon>
        <taxon>Croceitalea</taxon>
    </lineage>
</organism>
<dbReference type="Proteomes" id="UP001597526">
    <property type="component" value="Unassembled WGS sequence"/>
</dbReference>
<dbReference type="RefSeq" id="WP_377766276.1">
    <property type="nucleotide sequence ID" value="NZ_JBHULB010000008.1"/>
</dbReference>
<dbReference type="NCBIfam" id="TIGR04131">
    <property type="entry name" value="Bac_Flav_CTERM"/>
    <property type="match status" value="1"/>
</dbReference>
<keyword evidence="2" id="KW-1185">Reference proteome</keyword>
<evidence type="ECO:0000313" key="1">
    <source>
        <dbReference type="EMBL" id="MFD2586696.1"/>
    </source>
</evidence>
<comment type="caution">
    <text evidence="1">The sequence shown here is derived from an EMBL/GenBank/DDBJ whole genome shotgun (WGS) entry which is preliminary data.</text>
</comment>